<dbReference type="CDD" id="cd06171">
    <property type="entry name" value="Sigma70_r4"/>
    <property type="match status" value="1"/>
</dbReference>
<dbReference type="SUPFAM" id="SSF88659">
    <property type="entry name" value="Sigma3 and sigma4 domains of RNA polymerase sigma factors"/>
    <property type="match status" value="1"/>
</dbReference>
<dbReference type="Pfam" id="PF04542">
    <property type="entry name" value="Sigma70_r2"/>
    <property type="match status" value="1"/>
</dbReference>
<evidence type="ECO:0000313" key="9">
    <source>
        <dbReference type="Proteomes" id="UP000614200"/>
    </source>
</evidence>
<evidence type="ECO:0000256" key="3">
    <source>
        <dbReference type="ARBA" id="ARBA00023082"/>
    </source>
</evidence>
<keyword evidence="9" id="KW-1185">Reference proteome</keyword>
<comment type="similarity">
    <text evidence="1">Belongs to the sigma-70 factor family. ECF subfamily.</text>
</comment>
<dbReference type="PANTHER" id="PTHR43133">
    <property type="entry name" value="RNA POLYMERASE ECF-TYPE SIGMA FACTO"/>
    <property type="match status" value="1"/>
</dbReference>
<dbReference type="EMBL" id="JADKNH010000010">
    <property type="protein sequence ID" value="MBF4694740.1"/>
    <property type="molecule type" value="Genomic_DNA"/>
</dbReference>
<keyword evidence="5" id="KW-0804">Transcription</keyword>
<protein>
    <submittedName>
        <fullName evidence="8">RNA polymerase sigma factor</fullName>
    </submittedName>
</protein>
<dbReference type="Pfam" id="PF08281">
    <property type="entry name" value="Sigma70_r4_2"/>
    <property type="match status" value="1"/>
</dbReference>
<organism evidence="8 9">
    <name type="scientific">Fusibacter ferrireducens</name>
    <dbReference type="NCBI Taxonomy" id="2785058"/>
    <lineage>
        <taxon>Bacteria</taxon>
        <taxon>Bacillati</taxon>
        <taxon>Bacillota</taxon>
        <taxon>Clostridia</taxon>
        <taxon>Eubacteriales</taxon>
        <taxon>Eubacteriales Family XII. Incertae Sedis</taxon>
        <taxon>Fusibacter</taxon>
    </lineage>
</organism>
<dbReference type="Proteomes" id="UP000614200">
    <property type="component" value="Unassembled WGS sequence"/>
</dbReference>
<dbReference type="InterPro" id="IPR013324">
    <property type="entry name" value="RNA_pol_sigma_r3/r4-like"/>
</dbReference>
<accession>A0ABR9ZXY6</accession>
<dbReference type="InterPro" id="IPR013249">
    <property type="entry name" value="RNA_pol_sigma70_r4_t2"/>
</dbReference>
<dbReference type="InterPro" id="IPR039425">
    <property type="entry name" value="RNA_pol_sigma-70-like"/>
</dbReference>
<feature type="domain" description="RNA polymerase sigma factor 70 region 4 type 2" evidence="7">
    <location>
        <begin position="101"/>
        <end position="149"/>
    </location>
</feature>
<evidence type="ECO:0000256" key="2">
    <source>
        <dbReference type="ARBA" id="ARBA00023015"/>
    </source>
</evidence>
<comment type="caution">
    <text evidence="8">The sequence shown here is derived from an EMBL/GenBank/DDBJ whole genome shotgun (WGS) entry which is preliminary data.</text>
</comment>
<dbReference type="InterPro" id="IPR013325">
    <property type="entry name" value="RNA_pol_sigma_r2"/>
</dbReference>
<evidence type="ECO:0000259" key="6">
    <source>
        <dbReference type="Pfam" id="PF04542"/>
    </source>
</evidence>
<keyword evidence="4" id="KW-0238">DNA-binding</keyword>
<name>A0ABR9ZXY6_9FIRM</name>
<reference evidence="8 9" key="1">
    <citation type="submission" date="2020-11" db="EMBL/GenBank/DDBJ databases">
        <title>Fusibacter basophilias sp. nov.</title>
        <authorList>
            <person name="Qiu D."/>
        </authorList>
    </citation>
    <scope>NUCLEOTIDE SEQUENCE [LARGE SCALE GENOMIC DNA]</scope>
    <source>
        <strain evidence="8 9">Q10-2</strain>
    </source>
</reference>
<evidence type="ECO:0000259" key="7">
    <source>
        <dbReference type="Pfam" id="PF08281"/>
    </source>
</evidence>
<dbReference type="InterPro" id="IPR014284">
    <property type="entry name" value="RNA_pol_sigma-70_dom"/>
</dbReference>
<dbReference type="NCBIfam" id="TIGR02937">
    <property type="entry name" value="sigma70-ECF"/>
    <property type="match status" value="1"/>
</dbReference>
<gene>
    <name evidence="8" type="ORF">ISU02_16625</name>
</gene>
<dbReference type="Gene3D" id="1.10.10.10">
    <property type="entry name" value="Winged helix-like DNA-binding domain superfamily/Winged helix DNA-binding domain"/>
    <property type="match status" value="1"/>
</dbReference>
<dbReference type="SUPFAM" id="SSF88946">
    <property type="entry name" value="Sigma2 domain of RNA polymerase sigma factors"/>
    <property type="match status" value="1"/>
</dbReference>
<sequence length="163" mass="19321">MKKDIIDRVYKEYYRDVYLYIYSLCKNHHETEILVSDTFFKAILSLDGSEVHLKYWLLRVGKNLWLDSLKKKPQSSIEDDYIDQGKGPLEQLILNETQRTVYESIVRLSNSYKEILVYYYFNGFSLKEIAEMKKISPGAARTLLYRARINLKAKLKEEGIDEF</sequence>
<evidence type="ECO:0000256" key="1">
    <source>
        <dbReference type="ARBA" id="ARBA00010641"/>
    </source>
</evidence>
<dbReference type="InterPro" id="IPR036388">
    <property type="entry name" value="WH-like_DNA-bd_sf"/>
</dbReference>
<dbReference type="Gene3D" id="1.10.1740.10">
    <property type="match status" value="1"/>
</dbReference>
<evidence type="ECO:0000256" key="4">
    <source>
        <dbReference type="ARBA" id="ARBA00023125"/>
    </source>
</evidence>
<feature type="domain" description="RNA polymerase sigma-70 region 2" evidence="6">
    <location>
        <begin position="10"/>
        <end position="72"/>
    </location>
</feature>
<dbReference type="PANTHER" id="PTHR43133:SF8">
    <property type="entry name" value="RNA POLYMERASE SIGMA FACTOR HI_1459-RELATED"/>
    <property type="match status" value="1"/>
</dbReference>
<dbReference type="InterPro" id="IPR007627">
    <property type="entry name" value="RNA_pol_sigma70_r2"/>
</dbReference>
<dbReference type="RefSeq" id="WP_194702978.1">
    <property type="nucleotide sequence ID" value="NZ_JADKNH010000010.1"/>
</dbReference>
<keyword evidence="3" id="KW-0731">Sigma factor</keyword>
<proteinExistence type="inferred from homology"/>
<evidence type="ECO:0000256" key="5">
    <source>
        <dbReference type="ARBA" id="ARBA00023163"/>
    </source>
</evidence>
<keyword evidence="2" id="KW-0805">Transcription regulation</keyword>
<evidence type="ECO:0000313" key="8">
    <source>
        <dbReference type="EMBL" id="MBF4694740.1"/>
    </source>
</evidence>